<dbReference type="PANTHER" id="PTHR46038">
    <property type="entry name" value="EXPRESSED PROTEIN-RELATED"/>
    <property type="match status" value="1"/>
</dbReference>
<feature type="region of interest" description="Disordered" evidence="1">
    <location>
        <begin position="123"/>
        <end position="162"/>
    </location>
</feature>
<dbReference type="PANTHER" id="PTHR46038:SF16">
    <property type="entry name" value="GLYCOSYLTRANSFERASE"/>
    <property type="match status" value="1"/>
</dbReference>
<keyword evidence="2" id="KW-0812">Transmembrane</keyword>
<evidence type="ECO:0000256" key="1">
    <source>
        <dbReference type="SAM" id="MobiDB-lite"/>
    </source>
</evidence>
<evidence type="ECO:0000256" key="2">
    <source>
        <dbReference type="SAM" id="Phobius"/>
    </source>
</evidence>
<feature type="compositionally biased region" description="Pro residues" evidence="1">
    <location>
        <begin position="151"/>
        <end position="160"/>
    </location>
</feature>
<keyword evidence="5" id="KW-1185">Reference proteome</keyword>
<proteinExistence type="predicted"/>
<feature type="domain" description="Nucleotide-diphospho-sugar transferase" evidence="3">
    <location>
        <begin position="218"/>
        <end position="416"/>
    </location>
</feature>
<dbReference type="InterPro" id="IPR044821">
    <property type="entry name" value="At1g28695/At4g15970-like"/>
</dbReference>
<evidence type="ECO:0000259" key="3">
    <source>
        <dbReference type="Pfam" id="PF03407"/>
    </source>
</evidence>
<evidence type="ECO:0000313" key="4">
    <source>
        <dbReference type="EMBL" id="KAG6512347.1"/>
    </source>
</evidence>
<evidence type="ECO:0000313" key="5">
    <source>
        <dbReference type="Proteomes" id="UP000734854"/>
    </source>
</evidence>
<dbReference type="Proteomes" id="UP000734854">
    <property type="component" value="Unassembled WGS sequence"/>
</dbReference>
<comment type="caution">
    <text evidence="4">The sequence shown here is derived from an EMBL/GenBank/DDBJ whole genome shotgun (WGS) entry which is preliminary data.</text>
</comment>
<name>A0A8J5GT99_ZINOF</name>
<keyword evidence="2" id="KW-0472">Membrane</keyword>
<accession>A0A8J5GT99</accession>
<dbReference type="EMBL" id="JACMSC010000008">
    <property type="protein sequence ID" value="KAG6512347.1"/>
    <property type="molecule type" value="Genomic_DNA"/>
</dbReference>
<gene>
    <name evidence="4" type="ORF">ZIOFF_030447</name>
</gene>
<reference evidence="4 5" key="1">
    <citation type="submission" date="2020-08" db="EMBL/GenBank/DDBJ databases">
        <title>Plant Genome Project.</title>
        <authorList>
            <person name="Zhang R.-G."/>
        </authorList>
    </citation>
    <scope>NUCLEOTIDE SEQUENCE [LARGE SCALE GENOMIC DNA]</scope>
    <source>
        <tissue evidence="4">Rhizome</tissue>
    </source>
</reference>
<dbReference type="InterPro" id="IPR005069">
    <property type="entry name" value="Nucl-diP-sugar_transferase"/>
</dbReference>
<protein>
    <recommendedName>
        <fullName evidence="3">Nucleotide-diphospho-sugar transferase domain-containing protein</fullName>
    </recommendedName>
</protein>
<feature type="transmembrane region" description="Helical" evidence="2">
    <location>
        <begin position="78"/>
        <end position="96"/>
    </location>
</feature>
<dbReference type="AlphaFoldDB" id="A0A8J5GT99"/>
<sequence>MVICPCSRRDLRQRRMLTLWSVSSWMLDDDSMRYLYSFRQCRLASWERKELALGAGLVRTSLPSGIGMKAADSVLRRCLSPLLFLAVIVLSFNLIYRAATPAILVPPTSLRVDIIGAPPFVPKKQLAPSDPHPSSNPLPELRNEPASSVPPAVPPDPPPLLQTASESQEMRLERVLREAATADNTVIITSLNAFWSTPGSVLDVFLESFRTGKGTRELLNHLVIVAVDGKAYERCVAVHRHCFDFTVEGVDFSGEKVFNSPEYLDMMWARLDFLRLVLEKGFSFVFSDVDVMWFRNPFPYFYPDGDFQISCDNFLGDPTNLKNWPNNGFNYARSNNRSIEFFKYWYSSRTRFPGVHEQNVLNIIKFDQHTQDIGVKIRFLSTERFGGFCEPSRNFNKVCTMHANCCIGLHRKINDLRAMLDDWKKFRSLPPNVRISSNFSWSVPQSCRYLLIVMPPFMSHTIPPGFFSKKEKKP</sequence>
<organism evidence="4 5">
    <name type="scientific">Zingiber officinale</name>
    <name type="common">Ginger</name>
    <name type="synonym">Amomum zingiber</name>
    <dbReference type="NCBI Taxonomy" id="94328"/>
    <lineage>
        <taxon>Eukaryota</taxon>
        <taxon>Viridiplantae</taxon>
        <taxon>Streptophyta</taxon>
        <taxon>Embryophyta</taxon>
        <taxon>Tracheophyta</taxon>
        <taxon>Spermatophyta</taxon>
        <taxon>Magnoliopsida</taxon>
        <taxon>Liliopsida</taxon>
        <taxon>Zingiberales</taxon>
        <taxon>Zingiberaceae</taxon>
        <taxon>Zingiber</taxon>
    </lineage>
</organism>
<keyword evidence="2" id="KW-1133">Transmembrane helix</keyword>
<dbReference type="Pfam" id="PF03407">
    <property type="entry name" value="Nucleotid_trans"/>
    <property type="match status" value="1"/>
</dbReference>